<evidence type="ECO:0000313" key="3">
    <source>
        <dbReference type="EMBL" id="PKM88262.1"/>
    </source>
</evidence>
<accession>A0A2N2E0Q6</accession>
<dbReference type="AlphaFoldDB" id="A0A2N2E0Q6"/>
<evidence type="ECO:0000259" key="2">
    <source>
        <dbReference type="Pfam" id="PF01558"/>
    </source>
</evidence>
<dbReference type="GO" id="GO:0019164">
    <property type="term" value="F:pyruvate synthase activity"/>
    <property type="evidence" value="ECO:0007669"/>
    <property type="project" value="UniProtKB-EC"/>
</dbReference>
<dbReference type="NCBIfam" id="TIGR02175">
    <property type="entry name" value="PorC_KorC"/>
    <property type="match status" value="1"/>
</dbReference>
<dbReference type="InterPro" id="IPR002869">
    <property type="entry name" value="Pyrv_flavodox_OxRed_cen"/>
</dbReference>
<dbReference type="PANTHER" id="PTHR43366:SF1">
    <property type="entry name" value="PYRUVATE SYNTHASE SUBUNIT PORC"/>
    <property type="match status" value="1"/>
</dbReference>
<comment type="caution">
    <text evidence="3">The sequence shown here is derived from an EMBL/GenBank/DDBJ whole genome shotgun (WGS) entry which is preliminary data.</text>
</comment>
<evidence type="ECO:0000313" key="4">
    <source>
        <dbReference type="Proteomes" id="UP000233325"/>
    </source>
</evidence>
<dbReference type="SUPFAM" id="SSF53323">
    <property type="entry name" value="Pyruvate-ferredoxin oxidoreductase, PFOR, domain III"/>
    <property type="match status" value="1"/>
</dbReference>
<keyword evidence="1 3" id="KW-0560">Oxidoreductase</keyword>
<reference evidence="3 4" key="1">
    <citation type="journal article" date="2017" name="ISME J.">
        <title>Potential for microbial H2 and metal transformations associated with novel bacteria and archaea in deep terrestrial subsurface sediments.</title>
        <authorList>
            <person name="Hernsdorf A.W."/>
            <person name="Amano Y."/>
            <person name="Miyakawa K."/>
            <person name="Ise K."/>
            <person name="Suzuki Y."/>
            <person name="Anantharaman K."/>
            <person name="Probst A."/>
            <person name="Burstein D."/>
            <person name="Thomas B.C."/>
            <person name="Banfield J.F."/>
        </authorList>
    </citation>
    <scope>NUCLEOTIDE SEQUENCE [LARGE SCALE GENOMIC DNA]</scope>
    <source>
        <strain evidence="3">HGW-Falkowbacteria-2</strain>
    </source>
</reference>
<name>A0A2N2E0Q6_9BACT</name>
<dbReference type="Gene3D" id="3.40.920.10">
    <property type="entry name" value="Pyruvate-ferredoxin oxidoreductase, PFOR, domain III"/>
    <property type="match status" value="1"/>
</dbReference>
<sequence length="188" mass="20650">MLQIRVHGRGGQGVVTTAELIAYAAFKDGYFAQAFPFFGVERSGAPITAFARIDKKTIITREQIYEPNYLIILDSTLINDDVCLKGITPNTKLIINSKDSPETISKLVKRKIKARNILTIPASEIALNYLERNIVNTVVLGAFARLSGTISMNSLKSAITEKLADKGSVQVKKNINAVNAAFKYEEIS</sequence>
<dbReference type="GO" id="GO:0043807">
    <property type="term" value="F:3-methyl-2-oxobutanoate dehydrogenase (ferredoxin) activity"/>
    <property type="evidence" value="ECO:0007669"/>
    <property type="project" value="UniProtKB-EC"/>
</dbReference>
<proteinExistence type="predicted"/>
<dbReference type="Pfam" id="PF01558">
    <property type="entry name" value="POR"/>
    <property type="match status" value="1"/>
</dbReference>
<keyword evidence="3" id="KW-0670">Pyruvate</keyword>
<dbReference type="EC" id="1.2.7.7" evidence="3"/>
<gene>
    <name evidence="3" type="ORF">CVU83_01970</name>
</gene>
<dbReference type="Proteomes" id="UP000233325">
    <property type="component" value="Unassembled WGS sequence"/>
</dbReference>
<dbReference type="EC" id="1.2.7.1" evidence="3"/>
<dbReference type="PANTHER" id="PTHR43366">
    <property type="entry name" value="PYRUVATE SYNTHASE SUBUNIT PORC"/>
    <property type="match status" value="1"/>
</dbReference>
<evidence type="ECO:0000256" key="1">
    <source>
        <dbReference type="ARBA" id="ARBA00023002"/>
    </source>
</evidence>
<organism evidence="3 4">
    <name type="scientific">Candidatus Falkowbacteria bacterium HGW-Falkowbacteria-2</name>
    <dbReference type="NCBI Taxonomy" id="2013769"/>
    <lineage>
        <taxon>Bacteria</taxon>
        <taxon>Candidatus Falkowiibacteriota</taxon>
    </lineage>
</organism>
<dbReference type="InterPro" id="IPR051626">
    <property type="entry name" value="Oxidoreductase_gamma_subunit"/>
</dbReference>
<dbReference type="EMBL" id="PHAH01000021">
    <property type="protein sequence ID" value="PKM88262.1"/>
    <property type="molecule type" value="Genomic_DNA"/>
</dbReference>
<protein>
    <submittedName>
        <fullName evidence="3">Pyruvate ferredoxin oxidoreductase</fullName>
        <ecNumber evidence="3">1.2.7.1</ecNumber>
        <ecNumber evidence="3">1.2.7.7</ecNumber>
    </submittedName>
</protein>
<feature type="domain" description="Pyruvate/ketoisovalerate oxidoreductase catalytic" evidence="2">
    <location>
        <begin position="10"/>
        <end position="182"/>
    </location>
</feature>
<dbReference type="InterPro" id="IPR019752">
    <property type="entry name" value="Pyrv/ketoisovalerate_OxRed_cat"/>
</dbReference>
<dbReference type="InterPro" id="IPR011894">
    <property type="entry name" value="PorC_KorC"/>
</dbReference>